<dbReference type="PATRIC" id="fig|1423807.3.peg.1081"/>
<dbReference type="STRING" id="1423807.FD16_GL001062"/>
<evidence type="ECO:0000313" key="3">
    <source>
        <dbReference type="Proteomes" id="UP000051820"/>
    </source>
</evidence>
<feature type="transmembrane region" description="Helical" evidence="1">
    <location>
        <begin position="82"/>
        <end position="104"/>
    </location>
</feature>
<feature type="transmembrane region" description="Helical" evidence="1">
    <location>
        <begin position="110"/>
        <end position="143"/>
    </location>
</feature>
<gene>
    <name evidence="2" type="ORF">FD16_GL001062</name>
</gene>
<dbReference type="Pfam" id="PF22564">
    <property type="entry name" value="HAAS"/>
    <property type="match status" value="1"/>
</dbReference>
<keyword evidence="1" id="KW-0812">Transmembrane</keyword>
<accession>A0A0R1VZP5</accession>
<evidence type="ECO:0008006" key="4">
    <source>
        <dbReference type="Google" id="ProtNLM"/>
    </source>
</evidence>
<dbReference type="Proteomes" id="UP000051820">
    <property type="component" value="Unassembled WGS sequence"/>
</dbReference>
<reference evidence="2 3" key="1">
    <citation type="journal article" date="2015" name="Genome Announc.">
        <title>Expanding the biotechnology potential of lactobacilli through comparative genomics of 213 strains and associated genera.</title>
        <authorList>
            <person name="Sun Z."/>
            <person name="Harris H.M."/>
            <person name="McCann A."/>
            <person name="Guo C."/>
            <person name="Argimon S."/>
            <person name="Zhang W."/>
            <person name="Yang X."/>
            <person name="Jeffery I.B."/>
            <person name="Cooney J.C."/>
            <person name="Kagawa T.F."/>
            <person name="Liu W."/>
            <person name="Song Y."/>
            <person name="Salvetti E."/>
            <person name="Wrobel A."/>
            <person name="Rasinkangas P."/>
            <person name="Parkhill J."/>
            <person name="Rea M.C."/>
            <person name="O'Sullivan O."/>
            <person name="Ritari J."/>
            <person name="Douillard F.P."/>
            <person name="Paul Ross R."/>
            <person name="Yang R."/>
            <person name="Briner A.E."/>
            <person name="Felis G.E."/>
            <person name="de Vos W.M."/>
            <person name="Barrangou R."/>
            <person name="Klaenhammer T.R."/>
            <person name="Caufield P.W."/>
            <person name="Cui Y."/>
            <person name="Zhang H."/>
            <person name="O'Toole P.W."/>
        </authorList>
    </citation>
    <scope>NUCLEOTIDE SEQUENCE [LARGE SCALE GENOMIC DNA]</scope>
    <source>
        <strain evidence="2 3">DSM 5007</strain>
    </source>
</reference>
<evidence type="ECO:0000313" key="2">
    <source>
        <dbReference type="EMBL" id="KRM10866.1"/>
    </source>
</evidence>
<dbReference type="eggNOG" id="COG4709">
    <property type="taxonomic scope" value="Bacteria"/>
</dbReference>
<feature type="transmembrane region" description="Helical" evidence="1">
    <location>
        <begin position="150"/>
        <end position="175"/>
    </location>
</feature>
<comment type="caution">
    <text evidence="2">The sequence shown here is derived from an EMBL/GenBank/DDBJ whole genome shotgun (WGS) entry which is preliminary data.</text>
</comment>
<keyword evidence="3" id="KW-1185">Reference proteome</keyword>
<dbReference type="EMBL" id="AZGF01000024">
    <property type="protein sequence ID" value="KRM10866.1"/>
    <property type="molecule type" value="Genomic_DNA"/>
</dbReference>
<sequence>MDELASYLNQLTNDEKQDVLEFYSEYVMDADLKTDQEIIQKLGTPKQLSRKILADYSIKAVNSEQGSTASGSTARPQRNIRMIWLIILALLASPIAIPILIVLALGLFMILLVIVMVIVMTIIVIVAVAFGGVVSIVGGLAVISSSIPTSIFFIGIGLGAVGLTLIAAPIGFLIIKVLIEMAANFSKWIYNRFFKSRRQSKEV</sequence>
<organism evidence="2 3">
    <name type="scientific">Paucilactobacillus suebicus DSM 5007 = KCTC 3549</name>
    <dbReference type="NCBI Taxonomy" id="1423807"/>
    <lineage>
        <taxon>Bacteria</taxon>
        <taxon>Bacillati</taxon>
        <taxon>Bacillota</taxon>
        <taxon>Bacilli</taxon>
        <taxon>Lactobacillales</taxon>
        <taxon>Lactobacillaceae</taxon>
        <taxon>Paucilactobacillus</taxon>
    </lineage>
</organism>
<name>A0A0R1VZP5_9LACO</name>
<dbReference type="AlphaFoldDB" id="A0A0R1VZP5"/>
<protein>
    <recommendedName>
        <fullName evidence="4">Integral membrane protein</fullName>
    </recommendedName>
</protein>
<keyword evidence="1" id="KW-0472">Membrane</keyword>
<evidence type="ECO:0000256" key="1">
    <source>
        <dbReference type="SAM" id="Phobius"/>
    </source>
</evidence>
<keyword evidence="1" id="KW-1133">Transmembrane helix</keyword>
<proteinExistence type="predicted"/>